<dbReference type="GO" id="GO:0000779">
    <property type="term" value="C:condensed chromosome, centromeric region"/>
    <property type="evidence" value="ECO:0007669"/>
    <property type="project" value="UniProtKB-ARBA"/>
</dbReference>
<dbReference type="InterPro" id="IPR011516">
    <property type="entry name" value="Shugoshin_N"/>
</dbReference>
<comment type="caution">
    <text evidence="13">The sequence shown here is derived from an EMBL/GenBank/DDBJ whole genome shotgun (WGS) entry which is preliminary data.</text>
</comment>
<evidence type="ECO:0000256" key="1">
    <source>
        <dbReference type="ARBA" id="ARBA00004584"/>
    </source>
</evidence>
<keyword evidence="7" id="KW-0131">Cell cycle</keyword>
<gene>
    <name evidence="13" type="ORF">MKZ38_001958</name>
</gene>
<feature type="compositionally biased region" description="Basic and acidic residues" evidence="10">
    <location>
        <begin position="413"/>
        <end position="423"/>
    </location>
</feature>
<dbReference type="GO" id="GO:0045132">
    <property type="term" value="P:meiotic chromosome segregation"/>
    <property type="evidence" value="ECO:0007669"/>
    <property type="project" value="InterPro"/>
</dbReference>
<dbReference type="Pfam" id="PF07558">
    <property type="entry name" value="Shugoshin_N"/>
    <property type="match status" value="1"/>
</dbReference>
<proteinExistence type="inferred from homology"/>
<name>A0AAD5WTH1_9PEZI</name>
<evidence type="ECO:0000256" key="8">
    <source>
        <dbReference type="ARBA" id="ARBA00023328"/>
    </source>
</evidence>
<feature type="compositionally biased region" description="Polar residues" evidence="10">
    <location>
        <begin position="316"/>
        <end position="332"/>
    </location>
</feature>
<evidence type="ECO:0000256" key="7">
    <source>
        <dbReference type="ARBA" id="ARBA00023306"/>
    </source>
</evidence>
<feature type="region of interest" description="Disordered" evidence="10">
    <location>
        <begin position="698"/>
        <end position="854"/>
    </location>
</feature>
<dbReference type="GO" id="GO:0051301">
    <property type="term" value="P:cell division"/>
    <property type="evidence" value="ECO:0007669"/>
    <property type="project" value="UniProtKB-KW"/>
</dbReference>
<feature type="compositionally biased region" description="Basic and acidic residues" evidence="10">
    <location>
        <begin position="665"/>
        <end position="679"/>
    </location>
</feature>
<evidence type="ECO:0000256" key="2">
    <source>
        <dbReference type="ARBA" id="ARBA00010845"/>
    </source>
</evidence>
<feature type="region of interest" description="Disordered" evidence="10">
    <location>
        <begin position="272"/>
        <end position="685"/>
    </location>
</feature>
<keyword evidence="5" id="KW-0159">Chromosome partition</keyword>
<keyword evidence="14" id="KW-1185">Reference proteome</keyword>
<keyword evidence="3" id="KW-0158">Chromosome</keyword>
<evidence type="ECO:0000256" key="4">
    <source>
        <dbReference type="ARBA" id="ARBA00022618"/>
    </source>
</evidence>
<evidence type="ECO:0000259" key="11">
    <source>
        <dbReference type="Pfam" id="PF07557"/>
    </source>
</evidence>
<evidence type="ECO:0008006" key="15">
    <source>
        <dbReference type="Google" id="ProtNLM"/>
    </source>
</evidence>
<feature type="compositionally biased region" description="Polar residues" evidence="10">
    <location>
        <begin position="360"/>
        <end position="378"/>
    </location>
</feature>
<feature type="compositionally biased region" description="Low complexity" evidence="10">
    <location>
        <begin position="824"/>
        <end position="844"/>
    </location>
</feature>
<evidence type="ECO:0000256" key="3">
    <source>
        <dbReference type="ARBA" id="ARBA00022454"/>
    </source>
</evidence>
<dbReference type="Proteomes" id="UP001201980">
    <property type="component" value="Unassembled WGS sequence"/>
</dbReference>
<evidence type="ECO:0000313" key="14">
    <source>
        <dbReference type="Proteomes" id="UP001201980"/>
    </source>
</evidence>
<comment type="similarity">
    <text evidence="2">Belongs to the shugoshin family.</text>
</comment>
<evidence type="ECO:0000256" key="5">
    <source>
        <dbReference type="ARBA" id="ARBA00022829"/>
    </source>
</evidence>
<feature type="compositionally biased region" description="Basic and acidic residues" evidence="10">
    <location>
        <begin position="500"/>
        <end position="517"/>
    </location>
</feature>
<evidence type="ECO:0000256" key="6">
    <source>
        <dbReference type="ARBA" id="ARBA00023054"/>
    </source>
</evidence>
<evidence type="ECO:0000256" key="9">
    <source>
        <dbReference type="SAM" id="Coils"/>
    </source>
</evidence>
<feature type="compositionally biased region" description="Basic and acidic residues" evidence="10">
    <location>
        <begin position="228"/>
        <end position="240"/>
    </location>
</feature>
<feature type="compositionally biased region" description="Low complexity" evidence="10">
    <location>
        <begin position="739"/>
        <end position="753"/>
    </location>
</feature>
<evidence type="ECO:0000259" key="12">
    <source>
        <dbReference type="Pfam" id="PF07558"/>
    </source>
</evidence>
<protein>
    <recommendedName>
        <fullName evidence="15">Shugoshin</fullName>
    </recommendedName>
</protein>
<feature type="compositionally biased region" description="Pro residues" evidence="10">
    <location>
        <begin position="383"/>
        <end position="392"/>
    </location>
</feature>
<dbReference type="EMBL" id="JAKWBI020000156">
    <property type="protein sequence ID" value="KAJ2901346.1"/>
    <property type="molecule type" value="Genomic_DNA"/>
</dbReference>
<dbReference type="Pfam" id="PF07557">
    <property type="entry name" value="Shugoshin_C"/>
    <property type="match status" value="1"/>
</dbReference>
<organism evidence="13 14">
    <name type="scientific">Zalerion maritima</name>
    <dbReference type="NCBI Taxonomy" id="339359"/>
    <lineage>
        <taxon>Eukaryota</taxon>
        <taxon>Fungi</taxon>
        <taxon>Dikarya</taxon>
        <taxon>Ascomycota</taxon>
        <taxon>Pezizomycotina</taxon>
        <taxon>Sordariomycetes</taxon>
        <taxon>Lulworthiomycetidae</taxon>
        <taxon>Lulworthiales</taxon>
        <taxon>Lulworthiaceae</taxon>
        <taxon>Zalerion</taxon>
    </lineage>
</organism>
<reference evidence="13" key="1">
    <citation type="submission" date="2022-07" db="EMBL/GenBank/DDBJ databases">
        <title>Draft genome sequence of Zalerion maritima ATCC 34329, a (micro)plastics degrading marine fungus.</title>
        <authorList>
            <person name="Paco A."/>
            <person name="Goncalves M.F.M."/>
            <person name="Rocha-Santos T.A.P."/>
            <person name="Alves A."/>
        </authorList>
    </citation>
    <scope>NUCLEOTIDE SEQUENCE</scope>
    <source>
        <strain evidence="13">ATCC 34329</strain>
    </source>
</reference>
<keyword evidence="6 9" id="KW-0175">Coiled coil</keyword>
<accession>A0AAD5WTH1</accession>
<evidence type="ECO:0000256" key="10">
    <source>
        <dbReference type="SAM" id="MobiDB-lite"/>
    </source>
</evidence>
<feature type="region of interest" description="Disordered" evidence="10">
    <location>
        <begin position="186"/>
        <end position="240"/>
    </location>
</feature>
<feature type="compositionally biased region" description="Low complexity" evidence="10">
    <location>
        <begin position="641"/>
        <end position="654"/>
    </location>
</feature>
<dbReference type="AlphaFoldDB" id="A0AAD5WTH1"/>
<keyword evidence="8" id="KW-0137">Centromere</keyword>
<feature type="domain" description="Shugoshin N-terminal coiled-coil" evidence="12">
    <location>
        <begin position="105"/>
        <end position="147"/>
    </location>
</feature>
<feature type="compositionally biased region" description="Polar residues" evidence="10">
    <location>
        <begin position="208"/>
        <end position="217"/>
    </location>
</feature>
<dbReference type="GO" id="GO:0005634">
    <property type="term" value="C:nucleus"/>
    <property type="evidence" value="ECO:0007669"/>
    <property type="project" value="InterPro"/>
</dbReference>
<sequence length="854" mass="93510">MLGRRLLSFRVKVNKSSRLTKLTTHESTLHPPAEETHTSTTAFGSHQIFDARTLRAFLYFDSTSWAANNCSIISDLQPSRKCIMARLNDTANPSDRPSDSNLDALRRRFLRQNRDIARQNSTQGLKIRQLEFEVQRLLTENLEMRSQMYRLENELQESKARRIADHALEIRAKMLHHVQEFTDIINSLGTEPPRKRRMSPASRAISRLRQSTSTSPSHETRPRKSKEVRREAEELAEREGRLPPIFETKIYPRRTMDGNEILALCAEAAEEEQEVDEAANSSAEIGPAPTSQFIEEEPVKTDSQYQPSPIRENATLDVQSAKRNLPANSPSPKQELEPTLSDATSPVKPTNRIDFEASANGKTTTKLNSTVTPITNDATLKPTPEPSSPSPAPVVRTAHVPAPAPAPSKGKRKFDVREDESRAVARAGKVLSEKPPLANQDKNRRKPIKTLSSLKNRERLAPSPRNGMIERKVLGVKNANQEIQSPMKKPTKPAAFDEVAAEKADALRAATAKEAKGKSKAKGKKETAPVSIPIPELVVPAVNTIEPDAAEPSPITESLPEHPASPAPSLPAGARDTPPPGDISHNGEAARPSSRRARAQVSYAEPNLRDKMRRPSKQLVDAVTGESKYTHRTSIKANELHPSAPSSASTQHSSIGKDGSNKQASVDDTHQIERQKEASKSPLSGKCIVVQMLAQCEMDPESNGNSHELLQPLPAPQEDKFLPSPVEPENQAADPYDFTPSSPSSTEHTSLLSNGSSNAEDDATNKQGVSVRAKPRRASAMKVDYSDMDDEDDIRPSKSQGGRKRVSMIAPRRQRSDMDSGYDSGAAAGALGSAGHSAAGSHSRGSGRRRSMMI</sequence>
<comment type="subcellular location">
    <subcellularLocation>
        <location evidence="1">Chromosome</location>
        <location evidence="1">Centromere</location>
    </subcellularLocation>
</comment>
<feature type="compositionally biased region" description="Basic residues" evidence="10">
    <location>
        <begin position="845"/>
        <end position="854"/>
    </location>
</feature>
<dbReference type="InterPro" id="IPR011515">
    <property type="entry name" value="Shugoshin_C"/>
</dbReference>
<feature type="coiled-coil region" evidence="9">
    <location>
        <begin position="127"/>
        <end position="161"/>
    </location>
</feature>
<feature type="domain" description="Shugoshin C-terminal" evidence="11">
    <location>
        <begin position="593"/>
        <end position="614"/>
    </location>
</feature>
<keyword evidence="4" id="KW-0132">Cell division</keyword>
<evidence type="ECO:0000313" key="13">
    <source>
        <dbReference type="EMBL" id="KAJ2901346.1"/>
    </source>
</evidence>